<protein>
    <submittedName>
        <fullName evidence="8">Uncharacterized protein LOC116287664</fullName>
    </submittedName>
</protein>
<dbReference type="Proteomes" id="UP000515163">
    <property type="component" value="Unplaced"/>
</dbReference>
<dbReference type="InterPro" id="IPR002181">
    <property type="entry name" value="Fibrinogen_a/b/g_C_dom"/>
</dbReference>
<feature type="domain" description="Fibrinogen C-terminal" evidence="6">
    <location>
        <begin position="108"/>
        <end position="157"/>
    </location>
</feature>
<evidence type="ECO:0000259" key="6">
    <source>
        <dbReference type="PROSITE" id="PS51406"/>
    </source>
</evidence>
<evidence type="ECO:0000256" key="1">
    <source>
        <dbReference type="ARBA" id="ARBA00022723"/>
    </source>
</evidence>
<feature type="signal peptide" evidence="5">
    <location>
        <begin position="1"/>
        <end position="18"/>
    </location>
</feature>
<name>A0A6P8HCF9_ACTTE</name>
<dbReference type="Pfam" id="PF00147">
    <property type="entry name" value="Fibrinogen_C"/>
    <property type="match status" value="1"/>
</dbReference>
<evidence type="ECO:0000256" key="5">
    <source>
        <dbReference type="SAM" id="SignalP"/>
    </source>
</evidence>
<dbReference type="GO" id="GO:0046872">
    <property type="term" value="F:metal ion binding"/>
    <property type="evidence" value="ECO:0007669"/>
    <property type="project" value="UniProtKB-KW"/>
</dbReference>
<dbReference type="Gene3D" id="3.90.215.10">
    <property type="entry name" value="Gamma Fibrinogen, chain A, domain 1"/>
    <property type="match status" value="1"/>
</dbReference>
<sequence length="314" mass="35159">MEKIFLLVFIHMLEFSHQLPPYVDPDRLSKSAKFVPDLDHKLQVTPLKTYNVKDLFECTLECLGQDGCLSINFAKNAVGGLKLCQLLPIDKKDSIADLVASADFHYYDSGLGLPKHCADAKKRDPSAKSGNYRIRLPNREIEVFCDMQNFGGGWTLVVSISASNKNHIQRQEVNCQSDLCVPYAKVNVPSRKLADVDIHQLATHEGTFRVDVLTAAPYAVFYKIPSGAQYFDASCSGRGCPRIIASHHYPYQWESNCKGAAIGYYVAHYVFDTHDDGECGYQFTTSMHPSHRALYAYSVTNGIYPNLQGLVYVK</sequence>
<evidence type="ECO:0000313" key="8">
    <source>
        <dbReference type="RefSeq" id="XP_031550210.1"/>
    </source>
</evidence>
<dbReference type="OrthoDB" id="5953157at2759"/>
<dbReference type="InParanoid" id="A0A6P8HCF9"/>
<dbReference type="NCBIfam" id="NF040941">
    <property type="entry name" value="GGGWT_bact"/>
    <property type="match status" value="1"/>
</dbReference>
<proteinExistence type="predicted"/>
<dbReference type="KEGG" id="aten:116287664"/>
<gene>
    <name evidence="8" type="primary">LOC116287664</name>
</gene>
<evidence type="ECO:0000256" key="4">
    <source>
        <dbReference type="ARBA" id="ARBA00023157"/>
    </source>
</evidence>
<keyword evidence="5" id="KW-0732">Signal</keyword>
<dbReference type="SUPFAM" id="SSF56496">
    <property type="entry name" value="Fibrinogen C-terminal domain-like"/>
    <property type="match status" value="1"/>
</dbReference>
<reference evidence="8" key="1">
    <citation type="submission" date="2025-08" db="UniProtKB">
        <authorList>
            <consortium name="RefSeq"/>
        </authorList>
    </citation>
    <scope>IDENTIFICATION</scope>
</reference>
<accession>A0A6P8HCF9</accession>
<evidence type="ECO:0000256" key="3">
    <source>
        <dbReference type="ARBA" id="ARBA00022837"/>
    </source>
</evidence>
<dbReference type="PROSITE" id="PS51406">
    <property type="entry name" value="FIBRINOGEN_C_2"/>
    <property type="match status" value="1"/>
</dbReference>
<dbReference type="Pfam" id="PF00024">
    <property type="entry name" value="PAN_1"/>
    <property type="match status" value="1"/>
</dbReference>
<dbReference type="InterPro" id="IPR036056">
    <property type="entry name" value="Fibrinogen-like_C"/>
</dbReference>
<dbReference type="PANTHER" id="PTHR16146:SF46">
    <property type="entry name" value="INTELECTIN-1A-RELATED"/>
    <property type="match status" value="1"/>
</dbReference>
<dbReference type="RefSeq" id="XP_031550210.1">
    <property type="nucleotide sequence ID" value="XM_031694350.1"/>
</dbReference>
<feature type="chain" id="PRO_5028124682" evidence="5">
    <location>
        <begin position="19"/>
        <end position="314"/>
    </location>
</feature>
<keyword evidence="7" id="KW-1185">Reference proteome</keyword>
<evidence type="ECO:0000313" key="7">
    <source>
        <dbReference type="Proteomes" id="UP000515163"/>
    </source>
</evidence>
<evidence type="ECO:0000256" key="2">
    <source>
        <dbReference type="ARBA" id="ARBA00022734"/>
    </source>
</evidence>
<dbReference type="GO" id="GO:0005615">
    <property type="term" value="C:extracellular space"/>
    <property type="evidence" value="ECO:0007669"/>
    <property type="project" value="TreeGrafter"/>
</dbReference>
<keyword evidence="1" id="KW-0479">Metal-binding</keyword>
<keyword evidence="2" id="KW-0430">Lectin</keyword>
<dbReference type="GeneID" id="116287664"/>
<dbReference type="SUPFAM" id="SSF57414">
    <property type="entry name" value="Hairpin loop containing domain-like"/>
    <property type="match status" value="1"/>
</dbReference>
<dbReference type="InterPro" id="IPR014716">
    <property type="entry name" value="Fibrinogen_a/b/g_C_1"/>
</dbReference>
<organism evidence="7 8">
    <name type="scientific">Actinia tenebrosa</name>
    <name type="common">Australian red waratah sea anemone</name>
    <dbReference type="NCBI Taxonomy" id="6105"/>
    <lineage>
        <taxon>Eukaryota</taxon>
        <taxon>Metazoa</taxon>
        <taxon>Cnidaria</taxon>
        <taxon>Anthozoa</taxon>
        <taxon>Hexacorallia</taxon>
        <taxon>Actiniaria</taxon>
        <taxon>Actiniidae</taxon>
        <taxon>Actinia</taxon>
    </lineage>
</organism>
<dbReference type="InterPro" id="IPR003609">
    <property type="entry name" value="Pan_app"/>
</dbReference>
<keyword evidence="3" id="KW-0106">Calcium</keyword>
<keyword evidence="4" id="KW-1015">Disulfide bond</keyword>
<dbReference type="AlphaFoldDB" id="A0A6P8HCF9"/>
<dbReference type="PANTHER" id="PTHR16146">
    <property type="entry name" value="INTELECTIN"/>
    <property type="match status" value="1"/>
</dbReference>
<dbReference type="GO" id="GO:0070492">
    <property type="term" value="F:oligosaccharide binding"/>
    <property type="evidence" value="ECO:0007669"/>
    <property type="project" value="TreeGrafter"/>
</dbReference>